<evidence type="ECO:0000313" key="6">
    <source>
        <dbReference type="EMBL" id="ORY71250.1"/>
    </source>
</evidence>
<organism evidence="6 7">
    <name type="scientific">Pseudomassariella vexata</name>
    <dbReference type="NCBI Taxonomy" id="1141098"/>
    <lineage>
        <taxon>Eukaryota</taxon>
        <taxon>Fungi</taxon>
        <taxon>Dikarya</taxon>
        <taxon>Ascomycota</taxon>
        <taxon>Pezizomycotina</taxon>
        <taxon>Sordariomycetes</taxon>
        <taxon>Xylariomycetidae</taxon>
        <taxon>Amphisphaeriales</taxon>
        <taxon>Pseudomassariaceae</taxon>
        <taxon>Pseudomassariella</taxon>
    </lineage>
</organism>
<evidence type="ECO:0000256" key="2">
    <source>
        <dbReference type="ARBA" id="ARBA00022490"/>
    </source>
</evidence>
<evidence type="ECO:0000313" key="7">
    <source>
        <dbReference type="Proteomes" id="UP000193689"/>
    </source>
</evidence>
<feature type="compositionally biased region" description="Low complexity" evidence="4">
    <location>
        <begin position="536"/>
        <end position="547"/>
    </location>
</feature>
<gene>
    <name evidence="6" type="ORF">BCR38DRAFT_330978</name>
</gene>
<accession>A0A1Y2EI51</accession>
<dbReference type="EMBL" id="MCFJ01000001">
    <property type="protein sequence ID" value="ORY71250.1"/>
    <property type="molecule type" value="Genomic_DNA"/>
</dbReference>
<evidence type="ECO:0000256" key="1">
    <source>
        <dbReference type="ARBA" id="ARBA00004245"/>
    </source>
</evidence>
<comment type="caution">
    <text evidence="6">The sequence shown here is derived from an EMBL/GenBank/DDBJ whole genome shotgun (WGS) entry which is preliminary data.</text>
</comment>
<feature type="compositionally biased region" description="Basic and acidic residues" evidence="4">
    <location>
        <begin position="512"/>
        <end position="535"/>
    </location>
</feature>
<feature type="compositionally biased region" description="Acidic residues" evidence="4">
    <location>
        <begin position="474"/>
        <end position="486"/>
    </location>
</feature>
<evidence type="ECO:0000256" key="4">
    <source>
        <dbReference type="SAM" id="MobiDB-lite"/>
    </source>
</evidence>
<evidence type="ECO:0000259" key="5">
    <source>
        <dbReference type="PROSITE" id="PS51460"/>
    </source>
</evidence>
<comment type="subcellular location">
    <subcellularLocation>
        <location evidence="1">Cytoplasm</location>
        <location evidence="1">Cytoskeleton</location>
    </subcellularLocation>
</comment>
<dbReference type="InParanoid" id="A0A1Y2EI51"/>
<dbReference type="InterPro" id="IPR036534">
    <property type="entry name" value="GAR_dom_sf"/>
</dbReference>
<dbReference type="GO" id="GO:0005856">
    <property type="term" value="C:cytoskeleton"/>
    <property type="evidence" value="ECO:0007669"/>
    <property type="project" value="UniProtKB-SubCell"/>
</dbReference>
<dbReference type="GO" id="GO:0008017">
    <property type="term" value="F:microtubule binding"/>
    <property type="evidence" value="ECO:0007669"/>
    <property type="project" value="InterPro"/>
</dbReference>
<evidence type="ECO:0000256" key="3">
    <source>
        <dbReference type="ARBA" id="ARBA00023212"/>
    </source>
</evidence>
<feature type="region of interest" description="Disordered" evidence="4">
    <location>
        <begin position="745"/>
        <end position="865"/>
    </location>
</feature>
<feature type="region of interest" description="Disordered" evidence="4">
    <location>
        <begin position="1"/>
        <end position="27"/>
    </location>
</feature>
<name>A0A1Y2EI51_9PEZI</name>
<dbReference type="Pfam" id="PF02187">
    <property type="entry name" value="GAS2"/>
    <property type="match status" value="1"/>
</dbReference>
<feature type="domain" description="GAR" evidence="5">
    <location>
        <begin position="648"/>
        <end position="745"/>
    </location>
</feature>
<sequence>MRRPHQSTSQSPSRHRVSDELLSRLSPPSAVEALRVPSGPLKACLSNASAFEQSFAMKTAVASKSIHDWVDELSGWPWPAGGGSAGFEMPPTPRRKLSGPSDTPREDNPSQDEGPGAEPETEYLGSLPAEDVDQYDKRIDQIQKEMDDLDLEDIKTQVLQNHILPLSRPGTPFSDSGHSVASTSFVKMEDLTAVITAITVQALPNLSRLSRLLNIWSVRLAVLRKVPTLLSRVTEAEVALKSGWNAIQMQLKAGKDAPADTRGSGDGVSALTRKEFESIKAALQQLVANPGRDADYMLDALEGMADILPDEWLDRLEAVERSYAEWVVTADRQVREGEWSNMQAAASLSASVGPRAPQPEIHIQVASPTQEEFDNRSLDYDGVHEQRPTISLASKETTGQEGKTAGNSSRAHGARSHDGADDGALDGINQTGPVMSETDKSIGRLQPSAMIRPGLDLSKGIPDLEAEYSFLESVVEESEEEEEELELPPPRFQTRRESQGSLASLLACNDSDEGRAGEESPELELPRLPDPDRPLSSDAISPSSSPPLRYKPRSASVTFKELPEIAPMPEPDDTPPRTPLEHADVFDADTTFEFESRFSTSGRTSVMGDTDQLHKQIHHVLSGLPAKIRLTTRPSAINLNPPDLVLPTRSRQKTPEPFRRSGSAVSTMSSRAGTPSWLMAPAKTPRPRSKNSQEARHYYLSRSAGEAPLKLLIRCVGENGERVMVRVGGGWADLGEYLKEYAVHHGRRSQGEGKIEVRDVPAAASSRAGSSPPSRPVSALDSPKSPLHVRKTRKSLGEEGATRMRPKTPLAMNTQRAVTPSSANSANSAHSSSSRSRTPSRAGYEDESSVLGMSGPRPNYEEKLSEEGKAWVEDVQSKVRSASGGRATFEHLKAEGKLGELGKVGGTKRVFRKNLG</sequence>
<dbReference type="InterPro" id="IPR003108">
    <property type="entry name" value="GAR_dom"/>
</dbReference>
<feature type="compositionally biased region" description="Polar residues" evidence="4">
    <location>
        <begin position="389"/>
        <end position="410"/>
    </location>
</feature>
<feature type="compositionally biased region" description="Polar residues" evidence="4">
    <location>
        <begin position="663"/>
        <end position="673"/>
    </location>
</feature>
<feature type="region of interest" description="Disordered" evidence="4">
    <location>
        <begin position="472"/>
        <end position="555"/>
    </location>
</feature>
<feature type="region of interest" description="Disordered" evidence="4">
    <location>
        <begin position="81"/>
        <end position="130"/>
    </location>
</feature>
<feature type="compositionally biased region" description="Low complexity" evidence="4">
    <location>
        <begin position="819"/>
        <end position="842"/>
    </location>
</feature>
<reference evidence="6 7" key="1">
    <citation type="submission" date="2016-07" db="EMBL/GenBank/DDBJ databases">
        <title>Pervasive Adenine N6-methylation of Active Genes in Fungi.</title>
        <authorList>
            <consortium name="DOE Joint Genome Institute"/>
            <person name="Mondo S.J."/>
            <person name="Dannebaum R.O."/>
            <person name="Kuo R.C."/>
            <person name="Labutti K."/>
            <person name="Haridas S."/>
            <person name="Kuo A."/>
            <person name="Salamov A."/>
            <person name="Ahrendt S.R."/>
            <person name="Lipzen A."/>
            <person name="Sullivan W."/>
            <person name="Andreopoulos W.B."/>
            <person name="Clum A."/>
            <person name="Lindquist E."/>
            <person name="Daum C."/>
            <person name="Ramamoorthy G.K."/>
            <person name="Gryganskyi A."/>
            <person name="Culley D."/>
            <person name="Magnuson J.K."/>
            <person name="James T.Y."/>
            <person name="O'Malley M.A."/>
            <person name="Stajich J.E."/>
            <person name="Spatafora J.W."/>
            <person name="Visel A."/>
            <person name="Grigoriev I.V."/>
        </authorList>
    </citation>
    <scope>NUCLEOTIDE SEQUENCE [LARGE SCALE GENOMIC DNA]</scope>
    <source>
        <strain evidence="6 7">CBS 129021</strain>
    </source>
</reference>
<dbReference type="RefSeq" id="XP_040720842.1">
    <property type="nucleotide sequence ID" value="XM_040855014.1"/>
</dbReference>
<feature type="region of interest" description="Disordered" evidence="4">
    <location>
        <begin position="389"/>
        <end position="439"/>
    </location>
</feature>
<dbReference type="PROSITE" id="PS51460">
    <property type="entry name" value="GAR"/>
    <property type="match status" value="1"/>
</dbReference>
<feature type="compositionally biased region" description="Low complexity" evidence="4">
    <location>
        <begin position="760"/>
        <end position="779"/>
    </location>
</feature>
<keyword evidence="7" id="KW-1185">Reference proteome</keyword>
<dbReference type="OrthoDB" id="5409589at2759"/>
<dbReference type="STRING" id="1141098.A0A1Y2EI51"/>
<keyword evidence="3" id="KW-0206">Cytoskeleton</keyword>
<dbReference type="AlphaFoldDB" id="A0A1Y2EI51"/>
<dbReference type="Proteomes" id="UP000193689">
    <property type="component" value="Unassembled WGS sequence"/>
</dbReference>
<proteinExistence type="predicted"/>
<dbReference type="SUPFAM" id="SSF143575">
    <property type="entry name" value="GAS2 domain-like"/>
    <property type="match status" value="1"/>
</dbReference>
<feature type="region of interest" description="Disordered" evidence="4">
    <location>
        <begin position="637"/>
        <end position="695"/>
    </location>
</feature>
<feature type="compositionally biased region" description="Basic and acidic residues" evidence="4">
    <location>
        <begin position="745"/>
        <end position="759"/>
    </location>
</feature>
<dbReference type="Gene3D" id="3.30.920.20">
    <property type="entry name" value="Gas2-like domain"/>
    <property type="match status" value="1"/>
</dbReference>
<protein>
    <recommendedName>
        <fullName evidence="5">GAR domain-containing protein</fullName>
    </recommendedName>
</protein>
<dbReference type="GeneID" id="63771226"/>
<keyword evidence="2" id="KW-0963">Cytoplasm</keyword>
<feature type="compositionally biased region" description="Polar residues" evidence="4">
    <location>
        <begin position="1"/>
        <end position="12"/>
    </location>
</feature>